<feature type="domain" description="Cadherin" evidence="21">
    <location>
        <begin position="165"/>
        <end position="206"/>
    </location>
</feature>
<keyword evidence="12 15" id="KW-1015">Disulfide bond</keyword>
<evidence type="ECO:0000256" key="14">
    <source>
        <dbReference type="PROSITE-ProRule" id="PRU00043"/>
    </source>
</evidence>
<dbReference type="Gene3D" id="2.10.25.10">
    <property type="entry name" value="Laminin"/>
    <property type="match status" value="4"/>
</dbReference>
<dbReference type="GO" id="GO:0008104">
    <property type="term" value="P:intracellular protein localization"/>
    <property type="evidence" value="ECO:0007669"/>
    <property type="project" value="UniProtKB-ARBA"/>
</dbReference>
<dbReference type="SMART" id="SM00179">
    <property type="entry name" value="EGF_CA"/>
    <property type="match status" value="4"/>
</dbReference>
<dbReference type="SMART" id="SM00181">
    <property type="entry name" value="EGF"/>
    <property type="match status" value="5"/>
</dbReference>
<keyword evidence="9 16" id="KW-0130">Cell adhesion</keyword>
<evidence type="ECO:0000256" key="13">
    <source>
        <dbReference type="ARBA" id="ARBA00023180"/>
    </source>
</evidence>
<dbReference type="InterPro" id="IPR056370">
    <property type="entry name" value="Shg-like_Ig-like"/>
</dbReference>
<dbReference type="GO" id="GO:0016342">
    <property type="term" value="C:catenin complex"/>
    <property type="evidence" value="ECO:0007669"/>
    <property type="project" value="TreeGrafter"/>
</dbReference>
<dbReference type="GO" id="GO:0045296">
    <property type="term" value="F:cadherin binding"/>
    <property type="evidence" value="ECO:0007669"/>
    <property type="project" value="TreeGrafter"/>
</dbReference>
<dbReference type="Gene3D" id="4.10.900.10">
    <property type="entry name" value="TCF3-CBD (Catenin binding domain)"/>
    <property type="match status" value="1"/>
</dbReference>
<evidence type="ECO:0000256" key="5">
    <source>
        <dbReference type="ARBA" id="ARBA00022723"/>
    </source>
</evidence>
<feature type="domain" description="Laminin G" evidence="19">
    <location>
        <begin position="1072"/>
        <end position="1280"/>
    </location>
</feature>
<dbReference type="CDD" id="cd00110">
    <property type="entry name" value="LamG"/>
    <property type="match status" value="2"/>
</dbReference>
<dbReference type="PROSITE" id="PS00022">
    <property type="entry name" value="EGF_1"/>
    <property type="match status" value="2"/>
</dbReference>
<dbReference type="PROSITE" id="PS01186">
    <property type="entry name" value="EGF_2"/>
    <property type="match status" value="1"/>
</dbReference>
<dbReference type="InterPro" id="IPR000742">
    <property type="entry name" value="EGF"/>
</dbReference>
<protein>
    <submittedName>
        <fullName evidence="22">Neural-cadherin-like protein</fullName>
    </submittedName>
</protein>
<dbReference type="GO" id="GO:0031175">
    <property type="term" value="P:neuron projection development"/>
    <property type="evidence" value="ECO:0007669"/>
    <property type="project" value="TreeGrafter"/>
</dbReference>
<keyword evidence="13" id="KW-0325">Glycoprotein</keyword>
<accession>A0A3S3PEZ0</accession>
<dbReference type="GO" id="GO:0007163">
    <property type="term" value="P:establishment or maintenance of cell polarity"/>
    <property type="evidence" value="ECO:0007669"/>
    <property type="project" value="UniProtKB-ARBA"/>
</dbReference>
<dbReference type="GO" id="GO:0001736">
    <property type="term" value="P:establishment of planar polarity"/>
    <property type="evidence" value="ECO:0007669"/>
    <property type="project" value="UniProtKB-ARBA"/>
</dbReference>
<evidence type="ECO:0000259" key="19">
    <source>
        <dbReference type="PROSITE" id="PS50025"/>
    </source>
</evidence>
<feature type="domain" description="EGF-like" evidence="20">
    <location>
        <begin position="1605"/>
        <end position="1643"/>
    </location>
</feature>
<feature type="domain" description="Cadherin" evidence="21">
    <location>
        <begin position="553"/>
        <end position="657"/>
    </location>
</feature>
<keyword evidence="8 14" id="KW-0106">Calcium</keyword>
<comment type="caution">
    <text evidence="15">Lacks conserved residue(s) required for the propagation of feature annotation.</text>
</comment>
<evidence type="ECO:0000256" key="1">
    <source>
        <dbReference type="ARBA" id="ARBA00004251"/>
    </source>
</evidence>
<dbReference type="Pfam" id="PF00028">
    <property type="entry name" value="Cadherin"/>
    <property type="match status" value="4"/>
</dbReference>
<comment type="function">
    <text evidence="17">Cadherins are calcium-dependent cell adhesion proteins.</text>
</comment>
<evidence type="ECO:0000256" key="7">
    <source>
        <dbReference type="ARBA" id="ARBA00022737"/>
    </source>
</evidence>
<dbReference type="InterPro" id="IPR015919">
    <property type="entry name" value="Cadherin-like_sf"/>
</dbReference>
<dbReference type="FunFam" id="2.60.40.60:FF:000112">
    <property type="entry name" value="neural-cadherin isoform X1"/>
    <property type="match status" value="1"/>
</dbReference>
<feature type="domain" description="EGF-like" evidence="20">
    <location>
        <begin position="1283"/>
        <end position="1322"/>
    </location>
</feature>
<feature type="domain" description="Cadherin" evidence="21">
    <location>
        <begin position="434"/>
        <end position="552"/>
    </location>
</feature>
<evidence type="ECO:0000256" key="2">
    <source>
        <dbReference type="ARBA" id="ARBA00022475"/>
    </source>
</evidence>
<feature type="domain" description="Laminin G" evidence="19">
    <location>
        <begin position="1325"/>
        <end position="1514"/>
    </location>
</feature>
<dbReference type="GO" id="GO:0016477">
    <property type="term" value="P:cell migration"/>
    <property type="evidence" value="ECO:0007669"/>
    <property type="project" value="TreeGrafter"/>
</dbReference>
<organism evidence="22 23">
    <name type="scientific">Dinothrombium tinctorium</name>
    <dbReference type="NCBI Taxonomy" id="1965070"/>
    <lineage>
        <taxon>Eukaryota</taxon>
        <taxon>Metazoa</taxon>
        <taxon>Ecdysozoa</taxon>
        <taxon>Arthropoda</taxon>
        <taxon>Chelicerata</taxon>
        <taxon>Arachnida</taxon>
        <taxon>Acari</taxon>
        <taxon>Acariformes</taxon>
        <taxon>Trombidiformes</taxon>
        <taxon>Prostigmata</taxon>
        <taxon>Anystina</taxon>
        <taxon>Parasitengona</taxon>
        <taxon>Trombidioidea</taxon>
        <taxon>Trombidiidae</taxon>
        <taxon>Dinothrombium</taxon>
    </lineage>
</organism>
<dbReference type="CDD" id="cd11304">
    <property type="entry name" value="Cadherin_repeat"/>
    <property type="match status" value="5"/>
</dbReference>
<dbReference type="InterPro" id="IPR039808">
    <property type="entry name" value="Cadherin"/>
</dbReference>
<reference evidence="22 23" key="1">
    <citation type="journal article" date="2018" name="Gigascience">
        <title>Genomes of trombidid mites reveal novel predicted allergens and laterally-transferred genes associated with secondary metabolism.</title>
        <authorList>
            <person name="Dong X."/>
            <person name="Chaisiri K."/>
            <person name="Xia D."/>
            <person name="Armstrong S.D."/>
            <person name="Fang Y."/>
            <person name="Donnelly M.J."/>
            <person name="Kadowaki T."/>
            <person name="McGarry J.W."/>
            <person name="Darby A.C."/>
            <person name="Makepeace B.L."/>
        </authorList>
    </citation>
    <scope>NUCLEOTIDE SEQUENCE [LARGE SCALE GENOMIC DNA]</scope>
    <source>
        <strain evidence="22">UoL-WK</strain>
    </source>
</reference>
<dbReference type="GO" id="GO:0008013">
    <property type="term" value="F:beta-catenin binding"/>
    <property type="evidence" value="ECO:0007669"/>
    <property type="project" value="TreeGrafter"/>
</dbReference>
<dbReference type="InterPro" id="IPR020894">
    <property type="entry name" value="Cadherin_CS"/>
</dbReference>
<keyword evidence="2" id="KW-1003">Cell membrane</keyword>
<evidence type="ECO:0000256" key="3">
    <source>
        <dbReference type="ARBA" id="ARBA00022536"/>
    </source>
</evidence>
<evidence type="ECO:0000256" key="11">
    <source>
        <dbReference type="ARBA" id="ARBA00023136"/>
    </source>
</evidence>
<dbReference type="SMART" id="SM00282">
    <property type="entry name" value="LamG"/>
    <property type="match status" value="2"/>
</dbReference>
<dbReference type="PROSITE" id="PS50268">
    <property type="entry name" value="CADHERIN_2"/>
    <property type="match status" value="7"/>
</dbReference>
<evidence type="ECO:0000256" key="17">
    <source>
        <dbReference type="RuleBase" id="RU004357"/>
    </source>
</evidence>
<evidence type="ECO:0000259" key="20">
    <source>
        <dbReference type="PROSITE" id="PS50026"/>
    </source>
</evidence>
<dbReference type="PANTHER" id="PTHR24027">
    <property type="entry name" value="CADHERIN-23"/>
    <property type="match status" value="1"/>
</dbReference>
<dbReference type="PRINTS" id="PR00205">
    <property type="entry name" value="CADHERIN"/>
</dbReference>
<comment type="caution">
    <text evidence="22">The sequence shown here is derived from an EMBL/GenBank/DDBJ whole genome shotgun (WGS) entry which is preliminary data.</text>
</comment>
<dbReference type="PANTHER" id="PTHR24027:SF438">
    <property type="entry name" value="CADHERIN 23"/>
    <property type="match status" value="1"/>
</dbReference>
<evidence type="ECO:0000256" key="6">
    <source>
        <dbReference type="ARBA" id="ARBA00022729"/>
    </source>
</evidence>
<feature type="disulfide bond" evidence="15">
    <location>
        <begin position="1312"/>
        <end position="1321"/>
    </location>
</feature>
<dbReference type="SMART" id="SM00112">
    <property type="entry name" value="CA"/>
    <property type="match status" value="6"/>
</dbReference>
<dbReference type="OrthoDB" id="6252479at2759"/>
<evidence type="ECO:0000313" key="22">
    <source>
        <dbReference type="EMBL" id="RWS18041.1"/>
    </source>
</evidence>
<name>A0A3S3PEZ0_9ACAR</name>
<dbReference type="InterPro" id="IPR001881">
    <property type="entry name" value="EGF-like_Ca-bd_dom"/>
</dbReference>
<dbReference type="GO" id="GO:0007424">
    <property type="term" value="P:open tracheal system development"/>
    <property type="evidence" value="ECO:0007669"/>
    <property type="project" value="UniProtKB-ARBA"/>
</dbReference>
<keyword evidence="5" id="KW-0479">Metal-binding</keyword>
<dbReference type="InterPro" id="IPR001791">
    <property type="entry name" value="Laminin_G"/>
</dbReference>
<dbReference type="InterPro" id="IPR027397">
    <property type="entry name" value="Catenin-bd_sf"/>
</dbReference>
<keyword evidence="7" id="KW-0677">Repeat</keyword>
<dbReference type="Pfam" id="PF24811">
    <property type="entry name" value="Ig_Shg"/>
    <property type="match status" value="1"/>
</dbReference>
<dbReference type="FunFam" id="4.10.900.10:FF:000001">
    <property type="entry name" value="Cadherin 2"/>
    <property type="match status" value="1"/>
</dbReference>
<dbReference type="GO" id="GO:0009887">
    <property type="term" value="P:animal organ morphogenesis"/>
    <property type="evidence" value="ECO:0007669"/>
    <property type="project" value="UniProtKB-ARBA"/>
</dbReference>
<evidence type="ECO:0000256" key="18">
    <source>
        <dbReference type="SAM" id="MobiDB-lite"/>
    </source>
</evidence>
<evidence type="ECO:0000256" key="9">
    <source>
        <dbReference type="ARBA" id="ARBA00022889"/>
    </source>
</evidence>
<feature type="disulfide bond" evidence="15">
    <location>
        <begin position="1567"/>
        <end position="1584"/>
    </location>
</feature>
<feature type="disulfide bond" evidence="15">
    <location>
        <begin position="1633"/>
        <end position="1642"/>
    </location>
</feature>
<dbReference type="FunFam" id="2.60.40.60:FF:000128">
    <property type="entry name" value="neural-cadherin isoform X2"/>
    <property type="match status" value="1"/>
</dbReference>
<keyword evidence="4 16" id="KW-0812">Transmembrane</keyword>
<dbReference type="InterPro" id="IPR000233">
    <property type="entry name" value="Cadherin_Y-type_LIR"/>
</dbReference>
<evidence type="ECO:0000259" key="21">
    <source>
        <dbReference type="PROSITE" id="PS50268"/>
    </source>
</evidence>
<feature type="domain" description="Cadherin" evidence="21">
    <location>
        <begin position="207"/>
        <end position="322"/>
    </location>
</feature>
<keyword evidence="23" id="KW-1185">Reference proteome</keyword>
<comment type="subcellular location">
    <subcellularLocation>
        <location evidence="1 16">Cell membrane</location>
        <topology evidence="1 16">Single-pass type I membrane protein</topology>
    </subcellularLocation>
</comment>
<dbReference type="SUPFAM" id="SSF49899">
    <property type="entry name" value="Concanavalin A-like lectins/glucanases"/>
    <property type="match status" value="2"/>
</dbReference>
<keyword evidence="3 15" id="KW-0245">EGF-like domain</keyword>
<evidence type="ECO:0000256" key="12">
    <source>
        <dbReference type="ARBA" id="ARBA00023157"/>
    </source>
</evidence>
<dbReference type="Pfam" id="PF00008">
    <property type="entry name" value="EGF"/>
    <property type="match status" value="2"/>
</dbReference>
<feature type="domain" description="EGF-like" evidence="20">
    <location>
        <begin position="1032"/>
        <end position="1070"/>
    </location>
</feature>
<evidence type="ECO:0000256" key="16">
    <source>
        <dbReference type="RuleBase" id="RU003318"/>
    </source>
</evidence>
<dbReference type="Gene3D" id="2.60.120.200">
    <property type="match status" value="2"/>
</dbReference>
<dbReference type="SUPFAM" id="SSF49313">
    <property type="entry name" value="Cadherin-like"/>
    <property type="match status" value="7"/>
</dbReference>
<dbReference type="Pfam" id="PF02210">
    <property type="entry name" value="Laminin_G_2"/>
    <property type="match status" value="2"/>
</dbReference>
<dbReference type="PROSITE" id="PS50026">
    <property type="entry name" value="EGF_3"/>
    <property type="match status" value="4"/>
</dbReference>
<dbReference type="GO" id="GO:0030855">
    <property type="term" value="P:epithelial cell differentiation"/>
    <property type="evidence" value="ECO:0007669"/>
    <property type="project" value="UniProtKB-ARBA"/>
</dbReference>
<keyword evidence="6" id="KW-0732">Signal</keyword>
<dbReference type="Pfam" id="PF01049">
    <property type="entry name" value="CADH_Y-type_LIR"/>
    <property type="match status" value="1"/>
</dbReference>
<dbReference type="EMBL" id="NCKU01000001">
    <property type="protein sequence ID" value="RWS18041.1"/>
    <property type="molecule type" value="Genomic_DNA"/>
</dbReference>
<dbReference type="GO" id="GO:0007156">
    <property type="term" value="P:homophilic cell adhesion via plasma membrane adhesion molecules"/>
    <property type="evidence" value="ECO:0007669"/>
    <property type="project" value="InterPro"/>
</dbReference>
<feature type="domain" description="Cadherin" evidence="21">
    <location>
        <begin position="323"/>
        <end position="433"/>
    </location>
</feature>
<dbReference type="GO" id="GO:0048589">
    <property type="term" value="P:developmental growth"/>
    <property type="evidence" value="ECO:0007669"/>
    <property type="project" value="UniProtKB-ARBA"/>
</dbReference>
<dbReference type="Gene3D" id="2.60.40.60">
    <property type="entry name" value="Cadherins"/>
    <property type="match status" value="6"/>
</dbReference>
<feature type="region of interest" description="Disordered" evidence="18">
    <location>
        <begin position="1719"/>
        <end position="1759"/>
    </location>
</feature>
<proteinExistence type="predicted"/>
<dbReference type="InterPro" id="IPR013320">
    <property type="entry name" value="ConA-like_dom_sf"/>
</dbReference>
<dbReference type="FunFam" id="2.60.40.60:FF:000039">
    <property type="entry name" value="FAT atypical cadherin 3"/>
    <property type="match status" value="1"/>
</dbReference>
<dbReference type="CDD" id="cd00054">
    <property type="entry name" value="EGF_CA"/>
    <property type="match status" value="4"/>
</dbReference>
<feature type="compositionally biased region" description="Basic and acidic residues" evidence="18">
    <location>
        <begin position="1749"/>
        <end position="1759"/>
    </location>
</feature>
<feature type="disulfide bond" evidence="15">
    <location>
        <begin position="1060"/>
        <end position="1069"/>
    </location>
</feature>
<sequence length="1759" mass="197236">MESEKATIYIYIESFFAKQEKDGQSVDECVSSDHCPQRIGIGDKNDNPPYFDQALYEAEVNEDEDIQHTVITVTAKDKDESSKIRYEITRGNNGGAFAVKNETGAIYVAGPLDYETKKEFKLRLAASDNLNENYTTVLIRIKDVNDNPPVFDRPTYETQITEEDNRNLPKRVLQYTLTLVASDTLHENSTLVRIRVKDINDLPPKFELNSYETTIPEEDSRGLPKKILKVTANDGDKDRPQEIVYFLTGQGIDDDEPANSKFAINTTTGEIYVLKPLDRDLPHGRSQWRFTVFAEDEGGNGLVGYADVLVNLKDINDNAPFFPYSIYTGNVTENGTAGMTVMTMTATDYDDPLEGSHAKLKYSIEQNQVNENGELIFSIDEDTGVILTAVCCLDRETNPEYTIKVVAMDGGGLKGTGTATIKIKDINDMPPEFMKKEWSVEVDETEGDHLPENPILVVSVNDGDLLETNRFSYKVLDNSFGADKFTMVTNSDGTGSLKVAKPLDFEDLQQRYGFNVTISVSDHGGESSDPYHVDYAKVNVRLRDINDNKPEFEKPNIEVTVLEDSRIGTSLAKFHATDADQGGKSKVSYTIERSSDKKRQFQIDQNGVVRIQRTLDREEIPRHQVKILAVDDGVPPRTATATLTVVVGDINDNAPRFLKDYRPVIYEHDGPKKVEEILATDDDDRSKGNGPPFTFRLDPNAPDLIKLFFDVQHDHNGANGDGMAIVYSKDKFDREIQKEYLVPIVIKDSGIPSMTGTSTLTVVIGDRNDNRMHPGSKTIFVYSFRGDTPPTPIGRVHVEDLDDWDLPDKSFYWDNHTPHPNFDLDKDTGEITMRNVSSGEYFLSFDVFERKYTHEVDANVTVIVKEIPEEAIYNSGSIRVSGITAEDFIRVWNWRTKKAEVSKYEKLKDILARILKAKKENIDIFSVITKQQRPPITDIRFSVHGSPYYKSVFLDATVALNKDAIANEVGINITMIGIDECLVEGLHCEGSCTNKLETNRSPVVVNANRTAFVGVNVWVQPTCICGARNFSQVENCRVQRFPCLNGGRCVDSSVGAVCKCPRNFNGPQCQQTTRSFTNPNGWAWFPPLQQCEESHLSVEIMTQVPNGLIFYNGPIIRPDPGVQVFSDFISLELFNGKPRLLVDFGSGTTEVIVNTLGDLHDGEWHKIDIFWNKEYIRMMVDNCQGAEMDDRDPLRIERSRCENGTQIHPFNEYLNVNGPLQLGGVVPLPKSELGLLEIYFNWRYVHTQTGFVGCIKNLIHNSVMYDLGSPGNSRNSVPGCQASDETCEANFATRKCEHGTCVGSYNSARCICDPGWHGLRCDRETQSKMFQQNSYIKYALSFDPHPYKTDIQLMFRTRQKKGELFRVASKHGREYCILEIKDKKLRFRFNLNNMKSTEERELWLPYVTVSDGQWHTVHVMRYGSTASISVDNGGGRRYNEIVDYEGLHQLMTVEKQNVIAGGDVQYVGPGVTVVENDFQEGCINDIRLDQRYLPMENGSENAAVVEWRNLIEGCPSNNPCQGVKCNRPFVCVDLWMVHKCRCPRGFVQTETNGANCTDENECENFPCLNGGTCHNLPRGEGFFCKCPEGCPPNLQFTEDTLDCEDRDECIWQPCGQGGICHNIANGGGYYCECSQGFSCHNCSCDDGILLQSQEKSVGLGGGAIADSRQRQHPGPHPDIGEFIREHLEKVDNDPNAPPFDDLRNYAYEGCGSTAGSLSSLASGTDDNEQDFDYLNGWGSPSLSPQLKAKSTENEERCGS</sequence>
<keyword evidence="10" id="KW-1133">Transmembrane helix</keyword>
<dbReference type="PROSITE" id="PS00232">
    <property type="entry name" value="CADHERIN_1"/>
    <property type="match status" value="3"/>
</dbReference>
<dbReference type="GO" id="GO:0005509">
    <property type="term" value="F:calcium ion binding"/>
    <property type="evidence" value="ECO:0007669"/>
    <property type="project" value="UniProtKB-UniRule"/>
</dbReference>
<evidence type="ECO:0000256" key="8">
    <source>
        <dbReference type="ARBA" id="ARBA00022837"/>
    </source>
</evidence>
<dbReference type="Proteomes" id="UP000285301">
    <property type="component" value="Unassembled WGS sequence"/>
</dbReference>
<evidence type="ECO:0000256" key="4">
    <source>
        <dbReference type="ARBA" id="ARBA00022692"/>
    </source>
</evidence>
<evidence type="ECO:0000256" key="15">
    <source>
        <dbReference type="PROSITE-ProRule" id="PRU00076"/>
    </source>
</evidence>
<feature type="disulfide bond" evidence="15">
    <location>
        <begin position="1614"/>
        <end position="1631"/>
    </location>
</feature>
<feature type="domain" description="Cadherin" evidence="21">
    <location>
        <begin position="674"/>
        <end position="776"/>
    </location>
</feature>
<dbReference type="FunFam" id="2.60.40.60:FF:000182">
    <property type="entry name" value="Blast:Putative neural-cadherin 2"/>
    <property type="match status" value="1"/>
</dbReference>
<feature type="domain" description="Cadherin" evidence="21">
    <location>
        <begin position="52"/>
        <end position="151"/>
    </location>
</feature>
<gene>
    <name evidence="22" type="ORF">B4U79_03987</name>
</gene>
<evidence type="ECO:0000313" key="23">
    <source>
        <dbReference type="Proteomes" id="UP000285301"/>
    </source>
</evidence>
<evidence type="ECO:0000256" key="10">
    <source>
        <dbReference type="ARBA" id="ARBA00022989"/>
    </source>
</evidence>
<dbReference type="InterPro" id="IPR002126">
    <property type="entry name" value="Cadherin-like_dom"/>
</dbReference>
<feature type="domain" description="EGF-like" evidence="20">
    <location>
        <begin position="1558"/>
        <end position="1591"/>
    </location>
</feature>
<dbReference type="STRING" id="1965070.A0A3S3PEZ0"/>
<dbReference type="FunFam" id="2.60.40.60:FF:000032">
    <property type="entry name" value="FAT atypical cadherin 1"/>
    <property type="match status" value="1"/>
</dbReference>
<keyword evidence="11" id="KW-0472">Membrane</keyword>
<dbReference type="PROSITE" id="PS50025">
    <property type="entry name" value="LAM_G_DOMAIN"/>
    <property type="match status" value="2"/>
</dbReference>